<keyword evidence="2" id="KW-1185">Reference proteome</keyword>
<evidence type="ECO:0000313" key="1">
    <source>
        <dbReference type="EMBL" id="KAL3384379.1"/>
    </source>
</evidence>
<sequence length="180" mass="20478">MAGEISTRHIEKLSATNFQMWKFQLENLFISQGIEEIVFGTKSRPSADSSELKAWLKDDAKAKFLISSAMETDQVRHILICNTSSEMWTKLKAIHAQSSSTHKLLLTQRFHEYRMDPTDSVATHVANVQNMARQLLNLGENVSDLTIMAKILASLPSKYKSFRSAWNSVEPSRQTVEYLQ</sequence>
<accession>A0ABD2VUI5</accession>
<evidence type="ECO:0000313" key="2">
    <source>
        <dbReference type="Proteomes" id="UP001627154"/>
    </source>
</evidence>
<organism evidence="1 2">
    <name type="scientific">Trichogramma kaykai</name>
    <dbReference type="NCBI Taxonomy" id="54128"/>
    <lineage>
        <taxon>Eukaryota</taxon>
        <taxon>Metazoa</taxon>
        <taxon>Ecdysozoa</taxon>
        <taxon>Arthropoda</taxon>
        <taxon>Hexapoda</taxon>
        <taxon>Insecta</taxon>
        <taxon>Pterygota</taxon>
        <taxon>Neoptera</taxon>
        <taxon>Endopterygota</taxon>
        <taxon>Hymenoptera</taxon>
        <taxon>Apocrita</taxon>
        <taxon>Proctotrupomorpha</taxon>
        <taxon>Chalcidoidea</taxon>
        <taxon>Trichogrammatidae</taxon>
        <taxon>Trichogramma</taxon>
    </lineage>
</organism>
<dbReference type="PANTHER" id="PTHR47481:SF7">
    <property type="entry name" value="CCHC-TYPE DOMAIN-CONTAINING PROTEIN"/>
    <property type="match status" value="1"/>
</dbReference>
<comment type="caution">
    <text evidence="1">The sequence shown here is derived from an EMBL/GenBank/DDBJ whole genome shotgun (WGS) entry which is preliminary data.</text>
</comment>
<evidence type="ECO:0008006" key="3">
    <source>
        <dbReference type="Google" id="ProtNLM"/>
    </source>
</evidence>
<dbReference type="AlphaFoldDB" id="A0ABD2VUI5"/>
<dbReference type="PANTHER" id="PTHR47481">
    <property type="match status" value="1"/>
</dbReference>
<dbReference type="Pfam" id="PF14223">
    <property type="entry name" value="Retrotran_gag_2"/>
    <property type="match status" value="1"/>
</dbReference>
<protein>
    <recommendedName>
        <fullName evidence="3">Copia protein</fullName>
    </recommendedName>
</protein>
<dbReference type="Proteomes" id="UP001627154">
    <property type="component" value="Unassembled WGS sequence"/>
</dbReference>
<proteinExistence type="predicted"/>
<gene>
    <name evidence="1" type="ORF">TKK_019857</name>
</gene>
<dbReference type="EMBL" id="JBJJXI010000174">
    <property type="protein sequence ID" value="KAL3384379.1"/>
    <property type="molecule type" value="Genomic_DNA"/>
</dbReference>
<name>A0ABD2VUI5_9HYME</name>
<reference evidence="1 2" key="1">
    <citation type="journal article" date="2024" name="bioRxiv">
        <title>A reference genome for Trichogramma kaykai: A tiny desert-dwelling parasitoid wasp with competing sex-ratio distorters.</title>
        <authorList>
            <person name="Culotta J."/>
            <person name="Lindsey A.R."/>
        </authorList>
    </citation>
    <scope>NUCLEOTIDE SEQUENCE [LARGE SCALE GENOMIC DNA]</scope>
    <source>
        <strain evidence="1 2">KSX58</strain>
    </source>
</reference>